<comment type="caution">
    <text evidence="1">The sequence shown here is derived from an EMBL/GenBank/DDBJ whole genome shotgun (WGS) entry which is preliminary data.</text>
</comment>
<proteinExistence type="predicted"/>
<gene>
    <name evidence="1" type="ORF">M076_3829</name>
</gene>
<sequence>MEKHRLIYGRLTPDALKPDTWQRGNQYRFGNRYRHHCRHSHRRALDA</sequence>
<evidence type="ECO:0000313" key="2">
    <source>
        <dbReference type="Proteomes" id="UP000022272"/>
    </source>
</evidence>
<dbReference type="AlphaFoldDB" id="A0A015YG13"/>
<dbReference type="Proteomes" id="UP000022272">
    <property type="component" value="Unassembled WGS sequence"/>
</dbReference>
<evidence type="ECO:0000313" key="1">
    <source>
        <dbReference type="EMBL" id="EXZ43148.1"/>
    </source>
</evidence>
<reference evidence="1 2" key="1">
    <citation type="submission" date="2014-02" db="EMBL/GenBank/DDBJ databases">
        <authorList>
            <person name="Sears C."/>
            <person name="Carroll K."/>
            <person name="Sack B.R."/>
            <person name="Qadri F."/>
            <person name="Myers L.L."/>
            <person name="Chung G.-T."/>
            <person name="Escheverria P."/>
            <person name="Fraser C.M."/>
            <person name="Sadzewicz L."/>
            <person name="Shefchek K.A."/>
            <person name="Tallon L."/>
            <person name="Das S.P."/>
            <person name="Daugherty S."/>
            <person name="Mongodin E.F."/>
        </authorList>
    </citation>
    <scope>NUCLEOTIDE SEQUENCE [LARGE SCALE GENOMIC DNA]</scope>
    <source>
        <strain evidence="1 2">2-F-2 #4</strain>
    </source>
</reference>
<name>A0A015YG13_BACFG</name>
<organism evidence="1 2">
    <name type="scientific">Bacteroides fragilis str. 2-F-2 #4</name>
    <dbReference type="NCBI Taxonomy" id="1339280"/>
    <lineage>
        <taxon>Bacteria</taxon>
        <taxon>Pseudomonadati</taxon>
        <taxon>Bacteroidota</taxon>
        <taxon>Bacteroidia</taxon>
        <taxon>Bacteroidales</taxon>
        <taxon>Bacteroidaceae</taxon>
        <taxon>Bacteroides</taxon>
    </lineage>
</organism>
<dbReference type="EMBL" id="JGDM01000082">
    <property type="protein sequence ID" value="EXZ43148.1"/>
    <property type="molecule type" value="Genomic_DNA"/>
</dbReference>
<protein>
    <submittedName>
        <fullName evidence="1">Uncharacterized protein</fullName>
    </submittedName>
</protein>
<accession>A0A015YG13</accession>